<evidence type="ECO:0000256" key="2">
    <source>
        <dbReference type="ARBA" id="ARBA00023002"/>
    </source>
</evidence>
<evidence type="ECO:0000259" key="4">
    <source>
        <dbReference type="Pfam" id="PF00676"/>
    </source>
</evidence>
<dbReference type="InterPro" id="IPR029061">
    <property type="entry name" value="THDP-binding"/>
</dbReference>
<comment type="caution">
    <text evidence="5">The sequence shown here is derived from an EMBL/GenBank/DDBJ whole genome shotgun (WGS) entry which is preliminary data.</text>
</comment>
<gene>
    <name evidence="5" type="ORF">X927_05470</name>
</gene>
<proteinExistence type="predicted"/>
<dbReference type="PANTHER" id="PTHR11516">
    <property type="entry name" value="PYRUVATE DEHYDROGENASE E1 COMPONENT, ALPHA SUBUNIT BACTERIAL AND ORGANELLAR"/>
    <property type="match status" value="1"/>
</dbReference>
<dbReference type="AlphaFoldDB" id="A0A2K1P9P0"/>
<protein>
    <submittedName>
        <fullName evidence="5">Acetoin:2,6-dichlorophenolindophenol oxidoreductase subunit alpha</fullName>
    </submittedName>
</protein>
<dbReference type="InterPro" id="IPR001017">
    <property type="entry name" value="DH_E1"/>
</dbReference>
<dbReference type="Proteomes" id="UP000236604">
    <property type="component" value="Unassembled WGS sequence"/>
</dbReference>
<name>A0A2K1P9P0_9BACT</name>
<organism evidence="5 6">
    <name type="scientific">Petrotoga mexicana DSM 14811</name>
    <dbReference type="NCBI Taxonomy" id="1122954"/>
    <lineage>
        <taxon>Bacteria</taxon>
        <taxon>Thermotogati</taxon>
        <taxon>Thermotogota</taxon>
        <taxon>Thermotogae</taxon>
        <taxon>Petrotogales</taxon>
        <taxon>Petrotogaceae</taxon>
        <taxon>Petrotoga</taxon>
    </lineage>
</organism>
<evidence type="ECO:0000256" key="3">
    <source>
        <dbReference type="ARBA" id="ARBA00023052"/>
    </source>
</evidence>
<sequence length="322" mass="34965">MLNSELLLKMYQKMVLIRAFEEKVSELFAKGKIPGFAHLSLGQEAVPVGTCANLEEEDHITSTHRGHGDILAKGADPKYMFAELFGKSSGYCKGKGGSMHIADYSLGIIGANGIVGAGIPIATGSALAQQQLGTKNVTVCFFGDGAANEGSFHEAVNLASIWKLPVIYVCQNNQYAVSTPASYALSVQDVSSRGSAYNIPGVTVDGNDVIAVYEAVHEAVERARNGSGPSLVECKTYRWHGHFEGEEALGWIYRSKEEVEEWKKKDPIPRFENNLVNQGILSKTDIEKTKEQTKQLIEDAVKFAEEAPLPDPEEALVGLFPD</sequence>
<keyword evidence="2" id="KW-0560">Oxidoreductase</keyword>
<dbReference type="Pfam" id="PF00676">
    <property type="entry name" value="E1_dh"/>
    <property type="match status" value="1"/>
</dbReference>
<dbReference type="EMBL" id="AZRN01000021">
    <property type="protein sequence ID" value="PNR99426.1"/>
    <property type="molecule type" value="Genomic_DNA"/>
</dbReference>
<dbReference type="Gene3D" id="3.40.50.970">
    <property type="match status" value="1"/>
</dbReference>
<dbReference type="SUPFAM" id="SSF52518">
    <property type="entry name" value="Thiamin diphosphate-binding fold (THDP-binding)"/>
    <property type="match status" value="1"/>
</dbReference>
<evidence type="ECO:0000256" key="1">
    <source>
        <dbReference type="ARBA" id="ARBA00001964"/>
    </source>
</evidence>
<reference evidence="5 6" key="1">
    <citation type="submission" date="2013-12" db="EMBL/GenBank/DDBJ databases">
        <title>Comparative genomics of Petrotoga isolates.</title>
        <authorList>
            <person name="Nesbo C.L."/>
            <person name="Charchuk R."/>
            <person name="Chow K."/>
        </authorList>
    </citation>
    <scope>NUCLEOTIDE SEQUENCE [LARGE SCALE GENOMIC DNA]</scope>
    <source>
        <strain evidence="5 6">DSM 14811</strain>
    </source>
</reference>
<evidence type="ECO:0000313" key="6">
    <source>
        <dbReference type="Proteomes" id="UP000236604"/>
    </source>
</evidence>
<keyword evidence="6" id="KW-1185">Reference proteome</keyword>
<keyword evidence="3" id="KW-0786">Thiamine pyrophosphate</keyword>
<dbReference type="RefSeq" id="WP_103077055.1">
    <property type="nucleotide sequence ID" value="NZ_AZRN01000021.1"/>
</dbReference>
<dbReference type="GO" id="GO:0006086">
    <property type="term" value="P:pyruvate decarboxylation to acetyl-CoA"/>
    <property type="evidence" value="ECO:0007669"/>
    <property type="project" value="TreeGrafter"/>
</dbReference>
<dbReference type="PANTHER" id="PTHR11516:SF60">
    <property type="entry name" value="PYRUVATE DEHYDROGENASE E1 COMPONENT SUBUNIT ALPHA"/>
    <property type="match status" value="1"/>
</dbReference>
<evidence type="ECO:0000313" key="5">
    <source>
        <dbReference type="EMBL" id="PNR99426.1"/>
    </source>
</evidence>
<feature type="domain" description="Dehydrogenase E1 component" evidence="4">
    <location>
        <begin position="13"/>
        <end position="313"/>
    </location>
</feature>
<dbReference type="GO" id="GO:0004739">
    <property type="term" value="F:pyruvate dehydrogenase (acetyl-transferring) activity"/>
    <property type="evidence" value="ECO:0007669"/>
    <property type="project" value="TreeGrafter"/>
</dbReference>
<comment type="cofactor">
    <cofactor evidence="1">
        <name>thiamine diphosphate</name>
        <dbReference type="ChEBI" id="CHEBI:58937"/>
    </cofactor>
</comment>
<dbReference type="CDD" id="cd02000">
    <property type="entry name" value="TPP_E1_PDC_ADC_BCADC"/>
    <property type="match status" value="1"/>
</dbReference>
<dbReference type="InterPro" id="IPR050642">
    <property type="entry name" value="PDH_E1_Alpha_Subunit"/>
</dbReference>
<accession>A0A2K1P9P0</accession>